<protein>
    <recommendedName>
        <fullName evidence="3">Myb-like domain-containing protein</fullName>
    </recommendedName>
</protein>
<sequence>MGSVSTRIYQVLGPQGRVKIAKAPRQFSADDDTFLAKLTGYPSPRILSRFPGRKLDTLYKRTQRLQRPARSANFTPEEDTELCKLRDQDHLTWHEIAARMPSYPRDKLANRYGRITPLSARTHVRLRRDRDGTALSEVRRLRDSGLTWEEVAAKMPPFSKQMARNLYWHAAVIGTTEQPHQDRTVTIARSIARENAELVRLRALRVPWREIIKSFPGRELGHLQNHISTVTPTHASLRLRTPPIRIMPPILPIKSTISQTPSYQPLAISSVITTLPKARFQIRTKATATATSKPNPEIGHWLAAALLSIHELEFMGRGVLLVVEALPREAVPLGKEEAVPLRKADAVPLVEL</sequence>
<evidence type="ECO:0000313" key="1">
    <source>
        <dbReference type="EMBL" id="TKA48626.1"/>
    </source>
</evidence>
<gene>
    <name evidence="1" type="ORF">B0A54_00762</name>
</gene>
<dbReference type="OrthoDB" id="2143914at2759"/>
<reference evidence="1 2" key="1">
    <citation type="submission" date="2017-03" db="EMBL/GenBank/DDBJ databases">
        <title>Genomes of endolithic fungi from Antarctica.</title>
        <authorList>
            <person name="Coleine C."/>
            <person name="Masonjones S."/>
            <person name="Stajich J.E."/>
        </authorList>
    </citation>
    <scope>NUCLEOTIDE SEQUENCE [LARGE SCALE GENOMIC DNA]</scope>
    <source>
        <strain evidence="1 2">CCFEE 5311</strain>
    </source>
</reference>
<dbReference type="InterPro" id="IPR009057">
    <property type="entry name" value="Homeodomain-like_sf"/>
</dbReference>
<organism evidence="1 2">
    <name type="scientific">Friedmanniomyces endolithicus</name>
    <dbReference type="NCBI Taxonomy" id="329885"/>
    <lineage>
        <taxon>Eukaryota</taxon>
        <taxon>Fungi</taxon>
        <taxon>Dikarya</taxon>
        <taxon>Ascomycota</taxon>
        <taxon>Pezizomycotina</taxon>
        <taxon>Dothideomycetes</taxon>
        <taxon>Dothideomycetidae</taxon>
        <taxon>Mycosphaerellales</taxon>
        <taxon>Teratosphaeriaceae</taxon>
        <taxon>Friedmanniomyces</taxon>
    </lineage>
</organism>
<comment type="caution">
    <text evidence="1">The sequence shown here is derived from an EMBL/GenBank/DDBJ whole genome shotgun (WGS) entry which is preliminary data.</text>
</comment>
<accession>A0A4U0VJR2</accession>
<dbReference type="EMBL" id="NAJP01000003">
    <property type="protein sequence ID" value="TKA48626.1"/>
    <property type="molecule type" value="Genomic_DNA"/>
</dbReference>
<dbReference type="AlphaFoldDB" id="A0A4U0VJR2"/>
<name>A0A4U0VJR2_9PEZI</name>
<proteinExistence type="predicted"/>
<dbReference type="SUPFAM" id="SSF46689">
    <property type="entry name" value="Homeodomain-like"/>
    <property type="match status" value="1"/>
</dbReference>
<evidence type="ECO:0008006" key="3">
    <source>
        <dbReference type="Google" id="ProtNLM"/>
    </source>
</evidence>
<dbReference type="Proteomes" id="UP000310066">
    <property type="component" value="Unassembled WGS sequence"/>
</dbReference>
<evidence type="ECO:0000313" key="2">
    <source>
        <dbReference type="Proteomes" id="UP000310066"/>
    </source>
</evidence>